<protein>
    <recommendedName>
        <fullName evidence="3">Pentapeptide repeat-containing protein</fullName>
    </recommendedName>
</protein>
<dbReference type="EMBL" id="JACSQP010000002">
    <property type="protein sequence ID" value="MBD7956538.1"/>
    <property type="molecule type" value="Genomic_DNA"/>
</dbReference>
<evidence type="ECO:0000313" key="2">
    <source>
        <dbReference type="Proteomes" id="UP000648352"/>
    </source>
</evidence>
<accession>A0ABR8RZ94</accession>
<reference evidence="1 2" key="1">
    <citation type="submission" date="2020-08" db="EMBL/GenBank/DDBJ databases">
        <title>A Genomic Blueprint of the Chicken Gut Microbiome.</title>
        <authorList>
            <person name="Gilroy R."/>
            <person name="Ravi A."/>
            <person name="Getino M."/>
            <person name="Pursley I."/>
            <person name="Horton D.L."/>
            <person name="Alikhan N.-F."/>
            <person name="Baker D."/>
            <person name="Gharbi K."/>
            <person name="Hall N."/>
            <person name="Watson M."/>
            <person name="Adriaenssens E.M."/>
            <person name="Foster-Nyarko E."/>
            <person name="Jarju S."/>
            <person name="Secka A."/>
            <person name="Antonio M."/>
            <person name="Oren A."/>
            <person name="Chaudhuri R."/>
            <person name="La Ragione R.M."/>
            <person name="Hildebrand F."/>
            <person name="Pallen M.J."/>
        </authorList>
    </citation>
    <scope>NUCLEOTIDE SEQUENCE [LARGE SCALE GENOMIC DNA]</scope>
    <source>
        <strain evidence="1 2">Sa4CUA7</strain>
    </source>
</reference>
<gene>
    <name evidence="1" type="ORF">H9651_02675</name>
</gene>
<dbReference type="Gene3D" id="2.160.20.80">
    <property type="entry name" value="E3 ubiquitin-protein ligase SopA"/>
    <property type="match status" value="1"/>
</dbReference>
<dbReference type="RefSeq" id="WP_191717576.1">
    <property type="nucleotide sequence ID" value="NZ_JACSQP010000002.1"/>
</dbReference>
<dbReference type="Proteomes" id="UP000648352">
    <property type="component" value="Unassembled WGS sequence"/>
</dbReference>
<name>A0ABR8RZ94_9MICO</name>
<proteinExistence type="predicted"/>
<organism evidence="1 2">
    <name type="scientific">Microbacterium pullorum</name>
    <dbReference type="NCBI Taxonomy" id="2762236"/>
    <lineage>
        <taxon>Bacteria</taxon>
        <taxon>Bacillati</taxon>
        <taxon>Actinomycetota</taxon>
        <taxon>Actinomycetes</taxon>
        <taxon>Micrococcales</taxon>
        <taxon>Microbacteriaceae</taxon>
        <taxon>Microbacterium</taxon>
    </lineage>
</organism>
<comment type="caution">
    <text evidence="1">The sequence shown here is derived from an EMBL/GenBank/DDBJ whole genome shotgun (WGS) entry which is preliminary data.</text>
</comment>
<sequence length="219" mass="23505">MSARQVRPLPPRSAAPDLPARLTPVTALERRADLTQSRIEGLCGEVDAAHSRFVECVLALSPLERFDLTGATLIDVEIENLRATTLAAVSGTWRSVRITGGRIGTLDLSRAQLDAVEIRGARVDYLSLGQATAADILIADCVLGTLDMPAARLERVRFEGCRADDVDTRELRASHLDLRGLEALGFTDLQTLRGATLAPHQVAALAESFAAALGIDVRD</sequence>
<dbReference type="SUPFAM" id="SSF141571">
    <property type="entry name" value="Pentapeptide repeat-like"/>
    <property type="match status" value="1"/>
</dbReference>
<evidence type="ECO:0008006" key="3">
    <source>
        <dbReference type="Google" id="ProtNLM"/>
    </source>
</evidence>
<keyword evidence="2" id="KW-1185">Reference proteome</keyword>
<evidence type="ECO:0000313" key="1">
    <source>
        <dbReference type="EMBL" id="MBD7956538.1"/>
    </source>
</evidence>